<feature type="domain" description="MARVEL" evidence="7">
    <location>
        <begin position="30"/>
        <end position="155"/>
    </location>
</feature>
<evidence type="ECO:0000256" key="1">
    <source>
        <dbReference type="ARBA" id="ARBA00004141"/>
    </source>
</evidence>
<dbReference type="PROSITE" id="PS51225">
    <property type="entry name" value="MARVEL"/>
    <property type="match status" value="1"/>
</dbReference>
<feature type="transmembrane region" description="Helical" evidence="6">
    <location>
        <begin position="99"/>
        <end position="123"/>
    </location>
</feature>
<protein>
    <recommendedName>
        <fullName evidence="7">MARVEL domain-containing protein</fullName>
    </recommendedName>
</protein>
<accession>A0AAW2HX28</accession>
<dbReference type="PANTHER" id="PTHR22776">
    <property type="entry name" value="MARVEL-CONTAINING POTENTIAL LIPID RAFT-ASSOCIATED PROTEIN"/>
    <property type="match status" value="1"/>
</dbReference>
<keyword evidence="2 5" id="KW-0812">Transmembrane</keyword>
<keyword evidence="3 6" id="KW-1133">Transmembrane helix</keyword>
<dbReference type="EMBL" id="JARGDH010000003">
    <property type="protein sequence ID" value="KAL0273948.1"/>
    <property type="molecule type" value="Genomic_DNA"/>
</dbReference>
<dbReference type="InterPro" id="IPR050578">
    <property type="entry name" value="MARVEL-CKLF_proteins"/>
</dbReference>
<reference evidence="8" key="1">
    <citation type="journal article" date="2024" name="Gigascience">
        <title>Chromosome-level genome of the poultry shaft louse Menopon gallinae provides insight into the host-switching and adaptive evolution of parasitic lice.</title>
        <authorList>
            <person name="Xu Y."/>
            <person name="Ma L."/>
            <person name="Liu S."/>
            <person name="Liang Y."/>
            <person name="Liu Q."/>
            <person name="He Z."/>
            <person name="Tian L."/>
            <person name="Duan Y."/>
            <person name="Cai W."/>
            <person name="Li H."/>
            <person name="Song F."/>
        </authorList>
    </citation>
    <scope>NUCLEOTIDE SEQUENCE</scope>
    <source>
        <strain evidence="8">Cailab_2023a</strain>
    </source>
</reference>
<gene>
    <name evidence="8" type="ORF">PYX00_006505</name>
</gene>
<evidence type="ECO:0000259" key="7">
    <source>
        <dbReference type="PROSITE" id="PS51225"/>
    </source>
</evidence>
<dbReference type="PANTHER" id="PTHR22776:SF49">
    <property type="entry name" value="MARVEL DOMAIN-CONTAINING PROTEIN"/>
    <property type="match status" value="1"/>
</dbReference>
<dbReference type="InterPro" id="IPR008253">
    <property type="entry name" value="Marvel"/>
</dbReference>
<evidence type="ECO:0000256" key="5">
    <source>
        <dbReference type="PROSITE-ProRule" id="PRU00581"/>
    </source>
</evidence>
<name>A0AAW2HX28_9NEOP</name>
<feature type="transmembrane region" description="Helical" evidence="6">
    <location>
        <begin position="36"/>
        <end position="60"/>
    </location>
</feature>
<feature type="transmembrane region" description="Helical" evidence="6">
    <location>
        <begin position="129"/>
        <end position="149"/>
    </location>
</feature>
<keyword evidence="4 5" id="KW-0472">Membrane</keyword>
<evidence type="ECO:0000313" key="8">
    <source>
        <dbReference type="EMBL" id="KAL0273948.1"/>
    </source>
</evidence>
<evidence type="ECO:0000256" key="4">
    <source>
        <dbReference type="ARBA" id="ARBA00023136"/>
    </source>
</evidence>
<evidence type="ECO:0000256" key="6">
    <source>
        <dbReference type="SAM" id="Phobius"/>
    </source>
</evidence>
<comment type="caution">
    <text evidence="8">The sequence shown here is derived from an EMBL/GenBank/DDBJ whole genome shotgun (WGS) entry which is preliminary data.</text>
</comment>
<dbReference type="GO" id="GO:0016020">
    <property type="term" value="C:membrane"/>
    <property type="evidence" value="ECO:0007669"/>
    <property type="project" value="UniProtKB-SubCell"/>
</dbReference>
<dbReference type="Pfam" id="PF01284">
    <property type="entry name" value="MARVEL"/>
    <property type="match status" value="1"/>
</dbReference>
<proteinExistence type="predicted"/>
<organism evidence="8">
    <name type="scientific">Menopon gallinae</name>
    <name type="common">poultry shaft louse</name>
    <dbReference type="NCBI Taxonomy" id="328185"/>
    <lineage>
        <taxon>Eukaryota</taxon>
        <taxon>Metazoa</taxon>
        <taxon>Ecdysozoa</taxon>
        <taxon>Arthropoda</taxon>
        <taxon>Hexapoda</taxon>
        <taxon>Insecta</taxon>
        <taxon>Pterygota</taxon>
        <taxon>Neoptera</taxon>
        <taxon>Paraneoptera</taxon>
        <taxon>Psocodea</taxon>
        <taxon>Troctomorpha</taxon>
        <taxon>Phthiraptera</taxon>
        <taxon>Amblycera</taxon>
        <taxon>Menoponidae</taxon>
        <taxon>Menopon</taxon>
    </lineage>
</organism>
<comment type="subcellular location">
    <subcellularLocation>
        <location evidence="1">Membrane</location>
        <topology evidence="1">Multi-pass membrane protein</topology>
    </subcellularLocation>
</comment>
<evidence type="ECO:0000256" key="2">
    <source>
        <dbReference type="ARBA" id="ARBA00022692"/>
    </source>
</evidence>
<sequence length="171" mass="18912">MVEQGFPNSHTTTTAVQPESKPNIYMDLSYLRTKAGVLKCAQILCNLLGFICILSSILRYTSRGNWFVTVAMGGLTFTGIMLVLYIFHVTDKLSIIPWLMIEFCFCALWTFFYLLAASLAAGYGIDEGFAAAAFFGFVAMVLYGCDAFLKFVQIKFSRNVRNTASVGATVN</sequence>
<evidence type="ECO:0000256" key="3">
    <source>
        <dbReference type="ARBA" id="ARBA00022989"/>
    </source>
</evidence>
<dbReference type="AlphaFoldDB" id="A0AAW2HX28"/>
<feature type="transmembrane region" description="Helical" evidence="6">
    <location>
        <begin position="66"/>
        <end position="87"/>
    </location>
</feature>